<accession>D7FUP4</accession>
<keyword evidence="3" id="KW-1185">Reference proteome</keyword>
<dbReference type="EMBL" id="FN649760">
    <property type="protein sequence ID" value="CBJ31700.1"/>
    <property type="molecule type" value="Genomic_DNA"/>
</dbReference>
<reference evidence="2 3" key="1">
    <citation type="journal article" date="2010" name="Nature">
        <title>The Ectocarpus genome and the independent evolution of multicellularity in brown algae.</title>
        <authorList>
            <person name="Cock J.M."/>
            <person name="Sterck L."/>
            <person name="Rouze P."/>
            <person name="Scornet D."/>
            <person name="Allen A.E."/>
            <person name="Amoutzias G."/>
            <person name="Anthouard V."/>
            <person name="Artiguenave F."/>
            <person name="Aury J.M."/>
            <person name="Badger J.H."/>
            <person name="Beszteri B."/>
            <person name="Billiau K."/>
            <person name="Bonnet E."/>
            <person name="Bothwell J.H."/>
            <person name="Bowler C."/>
            <person name="Boyen C."/>
            <person name="Brownlee C."/>
            <person name="Carrano C.J."/>
            <person name="Charrier B."/>
            <person name="Cho G.Y."/>
            <person name="Coelho S.M."/>
            <person name="Collen J."/>
            <person name="Corre E."/>
            <person name="Da Silva C."/>
            <person name="Delage L."/>
            <person name="Delaroque N."/>
            <person name="Dittami S.M."/>
            <person name="Doulbeau S."/>
            <person name="Elias M."/>
            <person name="Farnham G."/>
            <person name="Gachon C.M."/>
            <person name="Gschloessl B."/>
            <person name="Heesch S."/>
            <person name="Jabbari K."/>
            <person name="Jubin C."/>
            <person name="Kawai H."/>
            <person name="Kimura K."/>
            <person name="Kloareg B."/>
            <person name="Kupper F.C."/>
            <person name="Lang D."/>
            <person name="Le Bail A."/>
            <person name="Leblanc C."/>
            <person name="Lerouge P."/>
            <person name="Lohr M."/>
            <person name="Lopez P.J."/>
            <person name="Martens C."/>
            <person name="Maumus F."/>
            <person name="Michel G."/>
            <person name="Miranda-Saavedra D."/>
            <person name="Morales J."/>
            <person name="Moreau H."/>
            <person name="Motomura T."/>
            <person name="Nagasato C."/>
            <person name="Napoli C.A."/>
            <person name="Nelson D.R."/>
            <person name="Nyvall-Collen P."/>
            <person name="Peters A.F."/>
            <person name="Pommier C."/>
            <person name="Potin P."/>
            <person name="Poulain J."/>
            <person name="Quesneville H."/>
            <person name="Read B."/>
            <person name="Rensing S.A."/>
            <person name="Ritter A."/>
            <person name="Rousvoal S."/>
            <person name="Samanta M."/>
            <person name="Samson G."/>
            <person name="Schroeder D.C."/>
            <person name="Segurens B."/>
            <person name="Strittmatter M."/>
            <person name="Tonon T."/>
            <person name="Tregear J.W."/>
            <person name="Valentin K."/>
            <person name="von Dassow P."/>
            <person name="Yamagishi T."/>
            <person name="Van de Peer Y."/>
            <person name="Wincker P."/>
        </authorList>
    </citation>
    <scope>NUCLEOTIDE SEQUENCE [LARGE SCALE GENOMIC DNA]</scope>
    <source>
        <strain evidence="3">Ec32 / CCAP1310/4</strain>
    </source>
</reference>
<feature type="signal peptide" evidence="1">
    <location>
        <begin position="1"/>
        <end position="24"/>
    </location>
</feature>
<dbReference type="OrthoDB" id="10516804at2759"/>
<sequence length="200" mass="21815">MATTRVKFGIWAGIVALLLAGSLGVHPGPAINMETSLRACTVDELLPPAISEGASRSPEWVDSFDLEPLYGCNCSFYKASRRTIHTRARSPFSAHQLLLHRITPRTRFITRNCAAPPTNQYGTYCRGFQQGGALPVERTNDLMDAIEVISDTFGGAAIGEASMKALQCFPLAWACLTANNEAEQKQKNGRRCIEVLVDSI</sequence>
<evidence type="ECO:0000256" key="1">
    <source>
        <dbReference type="SAM" id="SignalP"/>
    </source>
</evidence>
<evidence type="ECO:0000313" key="3">
    <source>
        <dbReference type="Proteomes" id="UP000002630"/>
    </source>
</evidence>
<protein>
    <submittedName>
        <fullName evidence="2">Uncharacterized protein</fullName>
    </submittedName>
</protein>
<dbReference type="Proteomes" id="UP000002630">
    <property type="component" value="Unassembled WGS sequence"/>
</dbReference>
<gene>
    <name evidence="2" type="ORF">Esi_0275_0007</name>
</gene>
<proteinExistence type="predicted"/>
<organism evidence="2 3">
    <name type="scientific">Ectocarpus siliculosus</name>
    <name type="common">Brown alga</name>
    <name type="synonym">Conferva siliculosa</name>
    <dbReference type="NCBI Taxonomy" id="2880"/>
    <lineage>
        <taxon>Eukaryota</taxon>
        <taxon>Sar</taxon>
        <taxon>Stramenopiles</taxon>
        <taxon>Ochrophyta</taxon>
        <taxon>PX clade</taxon>
        <taxon>Phaeophyceae</taxon>
        <taxon>Ectocarpales</taxon>
        <taxon>Ectocarpaceae</taxon>
        <taxon>Ectocarpus</taxon>
    </lineage>
</organism>
<feature type="chain" id="PRO_5003095442" evidence="1">
    <location>
        <begin position="25"/>
        <end position="200"/>
    </location>
</feature>
<evidence type="ECO:0000313" key="2">
    <source>
        <dbReference type="EMBL" id="CBJ31700.1"/>
    </source>
</evidence>
<dbReference type="AlphaFoldDB" id="D7FUP4"/>
<keyword evidence="1" id="KW-0732">Signal</keyword>
<dbReference type="InParanoid" id="D7FUP4"/>
<name>D7FUP4_ECTSI</name>